<evidence type="ECO:0000313" key="2">
    <source>
        <dbReference type="Proteomes" id="UP001233999"/>
    </source>
</evidence>
<name>A0AAD7Z603_DIPPU</name>
<dbReference type="EMBL" id="JASPKZ010010419">
    <property type="protein sequence ID" value="KAJ9574365.1"/>
    <property type="molecule type" value="Genomic_DNA"/>
</dbReference>
<organism evidence="1 2">
    <name type="scientific">Diploptera punctata</name>
    <name type="common">Pacific beetle cockroach</name>
    <dbReference type="NCBI Taxonomy" id="6984"/>
    <lineage>
        <taxon>Eukaryota</taxon>
        <taxon>Metazoa</taxon>
        <taxon>Ecdysozoa</taxon>
        <taxon>Arthropoda</taxon>
        <taxon>Hexapoda</taxon>
        <taxon>Insecta</taxon>
        <taxon>Pterygota</taxon>
        <taxon>Neoptera</taxon>
        <taxon>Polyneoptera</taxon>
        <taxon>Dictyoptera</taxon>
        <taxon>Blattodea</taxon>
        <taxon>Blaberoidea</taxon>
        <taxon>Blaberidae</taxon>
        <taxon>Diplopterinae</taxon>
        <taxon>Diploptera</taxon>
    </lineage>
</organism>
<reference evidence="1" key="1">
    <citation type="journal article" date="2023" name="IScience">
        <title>Live-bearing cockroach genome reveals convergent evolutionary mechanisms linked to viviparity in insects and beyond.</title>
        <authorList>
            <person name="Fouks B."/>
            <person name="Harrison M.C."/>
            <person name="Mikhailova A.A."/>
            <person name="Marchal E."/>
            <person name="English S."/>
            <person name="Carruthers M."/>
            <person name="Jennings E.C."/>
            <person name="Chiamaka E.L."/>
            <person name="Frigard R.A."/>
            <person name="Pippel M."/>
            <person name="Attardo G.M."/>
            <person name="Benoit J.B."/>
            <person name="Bornberg-Bauer E."/>
            <person name="Tobe S.S."/>
        </authorList>
    </citation>
    <scope>NUCLEOTIDE SEQUENCE</scope>
    <source>
        <strain evidence="1">Stay&amp;Tobe</strain>
    </source>
</reference>
<dbReference type="Proteomes" id="UP001233999">
    <property type="component" value="Unassembled WGS sequence"/>
</dbReference>
<reference evidence="1" key="2">
    <citation type="submission" date="2023-05" db="EMBL/GenBank/DDBJ databases">
        <authorList>
            <person name="Fouks B."/>
        </authorList>
    </citation>
    <scope>NUCLEOTIDE SEQUENCE</scope>
    <source>
        <strain evidence="1">Stay&amp;Tobe</strain>
        <tissue evidence="1">Testes</tissue>
    </source>
</reference>
<proteinExistence type="predicted"/>
<comment type="caution">
    <text evidence="1">The sequence shown here is derived from an EMBL/GenBank/DDBJ whole genome shotgun (WGS) entry which is preliminary data.</text>
</comment>
<gene>
    <name evidence="1" type="ORF">L9F63_025989</name>
</gene>
<evidence type="ECO:0000313" key="1">
    <source>
        <dbReference type="EMBL" id="KAJ9574365.1"/>
    </source>
</evidence>
<feature type="non-terminal residue" evidence="1">
    <location>
        <position position="1"/>
    </location>
</feature>
<dbReference type="AlphaFoldDB" id="A0AAD7Z603"/>
<keyword evidence="2" id="KW-1185">Reference proteome</keyword>
<sequence>RKVPLLTDIREMGIDESQNSENSRRDMAINVKQTTESADIPLCAALYYPGDAA</sequence>
<protein>
    <submittedName>
        <fullName evidence="1">Uncharacterized protein</fullName>
    </submittedName>
</protein>
<accession>A0AAD7Z603</accession>
<feature type="non-terminal residue" evidence="1">
    <location>
        <position position="53"/>
    </location>
</feature>